<proteinExistence type="predicted"/>
<name>A0A3A8F4M5_9GAMM</name>
<dbReference type="Proteomes" id="UP000269001">
    <property type="component" value="Unassembled WGS sequence"/>
</dbReference>
<dbReference type="PANTHER" id="PTHR43767:SF1">
    <property type="entry name" value="NONRIBOSOMAL PEPTIDE SYNTHASE PES1 (EUROFUNG)-RELATED"/>
    <property type="match status" value="1"/>
</dbReference>
<evidence type="ECO:0000313" key="4">
    <source>
        <dbReference type="Proteomes" id="UP000269001"/>
    </source>
</evidence>
<evidence type="ECO:0000259" key="2">
    <source>
        <dbReference type="Pfam" id="PF22818"/>
    </source>
</evidence>
<organism evidence="3 4">
    <name type="scientific">Acinetobacter guerrae</name>
    <dbReference type="NCBI Taxonomy" id="1843371"/>
    <lineage>
        <taxon>Bacteria</taxon>
        <taxon>Pseudomonadati</taxon>
        <taxon>Pseudomonadota</taxon>
        <taxon>Gammaproteobacteria</taxon>
        <taxon>Moraxellales</taxon>
        <taxon>Moraxellaceae</taxon>
        <taxon>Acinetobacter</taxon>
    </lineage>
</organism>
<protein>
    <submittedName>
        <fullName evidence="3">Acyl-CoA synthetase</fullName>
    </submittedName>
</protein>
<feature type="domain" description="AMP-binding enzyme C-terminal" evidence="1">
    <location>
        <begin position="345"/>
        <end position="426"/>
    </location>
</feature>
<dbReference type="InterPro" id="IPR050237">
    <property type="entry name" value="ATP-dep_AMP-bd_enzyme"/>
</dbReference>
<gene>
    <name evidence="3" type="ORF">D7V21_00475</name>
</gene>
<dbReference type="GO" id="GO:0016878">
    <property type="term" value="F:acid-thiol ligase activity"/>
    <property type="evidence" value="ECO:0007669"/>
    <property type="project" value="UniProtKB-ARBA"/>
</dbReference>
<dbReference type="EMBL" id="RAXU01000001">
    <property type="protein sequence ID" value="RKG36111.1"/>
    <property type="molecule type" value="Genomic_DNA"/>
</dbReference>
<dbReference type="RefSeq" id="WP_120368588.1">
    <property type="nucleotide sequence ID" value="NZ_RAXU01000001.1"/>
</dbReference>
<dbReference type="InterPro" id="IPR042099">
    <property type="entry name" value="ANL_N_sf"/>
</dbReference>
<dbReference type="SUPFAM" id="SSF54637">
    <property type="entry name" value="Thioesterase/thiol ester dehydrase-isomerase"/>
    <property type="match status" value="1"/>
</dbReference>
<dbReference type="PANTHER" id="PTHR43767">
    <property type="entry name" value="LONG-CHAIN-FATTY-ACID--COA LIGASE"/>
    <property type="match status" value="1"/>
</dbReference>
<dbReference type="Gene3D" id="3.10.129.10">
    <property type="entry name" value="Hotdog Thioesterase"/>
    <property type="match status" value="1"/>
</dbReference>
<dbReference type="Pfam" id="PF13193">
    <property type="entry name" value="AMP-binding_C"/>
    <property type="match status" value="1"/>
</dbReference>
<dbReference type="InterPro" id="IPR045851">
    <property type="entry name" value="AMP-bd_C_sf"/>
</dbReference>
<evidence type="ECO:0000313" key="3">
    <source>
        <dbReference type="EMBL" id="RKG36111.1"/>
    </source>
</evidence>
<evidence type="ECO:0000259" key="1">
    <source>
        <dbReference type="Pfam" id="PF13193"/>
    </source>
</evidence>
<dbReference type="Gene3D" id="3.40.50.12780">
    <property type="entry name" value="N-terminal domain of ligase-like"/>
    <property type="match status" value="2"/>
</dbReference>
<accession>A0A3A8F4M5</accession>
<dbReference type="InterPro" id="IPR054545">
    <property type="entry name" value="ApeI-like"/>
</dbReference>
<dbReference type="Pfam" id="PF22818">
    <property type="entry name" value="ApeI-like"/>
    <property type="match status" value="1"/>
</dbReference>
<dbReference type="InterPro" id="IPR025110">
    <property type="entry name" value="AMP-bd_C"/>
</dbReference>
<reference evidence="3 4" key="1">
    <citation type="submission" date="2018-09" db="EMBL/GenBank/DDBJ databases">
        <title>The draft genome of Acinetobacter spp. strains.</title>
        <authorList>
            <person name="Qin J."/>
            <person name="Feng Y."/>
            <person name="Zong Z."/>
        </authorList>
    </citation>
    <scope>NUCLEOTIDE SEQUENCE [LARGE SCALE GENOMIC DNA]</scope>
    <source>
        <strain evidence="3 4">WCHAc060096</strain>
    </source>
</reference>
<dbReference type="InterPro" id="IPR029069">
    <property type="entry name" value="HotDog_dom_sf"/>
</dbReference>
<keyword evidence="4" id="KW-1185">Reference proteome</keyword>
<dbReference type="AlphaFoldDB" id="A0A3A8F4M5"/>
<sequence>MMNNSFNPFIQSQQTLAITVDQQQISFAAFWQDVSQQAQWLSLRPESIWALWHQDSYEFLVLLFAALQAKKRIVLPPHRVVQLEQNLAEQNIYFLSRKTFTEINSNFVLDFSQNFLEQAQIDFYTSGSTGEPKRIERNLAQLFKEVHGLDQTFCLTEQVIALATVSHQHIYGLLFKVLWPLFTGRSFFSPQLVFPEDVISIQKHFAEFRLQNYVISSPALLKRWTFDIKLVDSQAVFSSGGKLENGVRPLLNYTITEILGSSETGGIAYRTEDESAWQAFADVNIEIHQQLLNVQTEHAFCSDWIETGDLAEWGNANNPKTGFKLLGRADRLIKLEEKRLSLDAIEQTIQTLPAVKQCHALLVEQEQRQFLACIVVLHDAARQQLQCIGKHAFVSEIKQQLRDGLENIAIPRLWRFLTELPQNTQSKLDKHYLKSLFQPMLQPVVLSQLQASECHQLKLEFMPELLCFKGHFPNQPIYPGVGQIGFIQTFARQIWGDLDWCNGYEQLKFQHLIEPYHVIELKLTRKQHKVSFELSDVQQTLASGRLLFALKDSDEETV</sequence>
<feature type="domain" description="ApeI dehydratase-like" evidence="2">
    <location>
        <begin position="451"/>
        <end position="545"/>
    </location>
</feature>
<dbReference type="SUPFAM" id="SSF56801">
    <property type="entry name" value="Acetyl-CoA synthetase-like"/>
    <property type="match status" value="1"/>
</dbReference>
<comment type="caution">
    <text evidence="3">The sequence shown here is derived from an EMBL/GenBank/DDBJ whole genome shotgun (WGS) entry which is preliminary data.</text>
</comment>
<dbReference type="Gene3D" id="3.30.300.30">
    <property type="match status" value="1"/>
</dbReference>